<protein>
    <recommendedName>
        <fullName evidence="6">Probable transcriptional regulatory protein EUV02_07200</fullName>
    </recommendedName>
</protein>
<dbReference type="InterPro" id="IPR029072">
    <property type="entry name" value="YebC-like"/>
</dbReference>
<evidence type="ECO:0000259" key="7">
    <source>
        <dbReference type="Pfam" id="PF01709"/>
    </source>
</evidence>
<dbReference type="Pfam" id="PF01709">
    <property type="entry name" value="Transcrip_reg"/>
    <property type="match status" value="1"/>
</dbReference>
<evidence type="ECO:0000256" key="6">
    <source>
        <dbReference type="HAMAP-Rule" id="MF_00693"/>
    </source>
</evidence>
<evidence type="ECO:0000256" key="1">
    <source>
        <dbReference type="ARBA" id="ARBA00008724"/>
    </source>
</evidence>
<sequence>MAGHSKFKNIMYRKGAQDAKRSKIFSKLAREITVAAKSGLPDPAMNPRLRTAVLAARKESMPKDNVDRAIKKAAEPGGDDFEELRYEGFGPGGVAIIVEALTDNRNRTATHVRTIFSKNGGNLGASGSVSHGFERCGLITYELKAGDGDTVFEAALEAGADDVVSSEDGHEVYTAMDALHEVAKALQAKLGEPESAKLHWRAKENVSVDEANARTLMNLIDALEDDDDVQTVYGNYDVPEDVLAKLG</sequence>
<evidence type="ECO:0000256" key="3">
    <source>
        <dbReference type="ARBA" id="ARBA00023015"/>
    </source>
</evidence>
<dbReference type="Gene3D" id="1.10.10.200">
    <property type="match status" value="1"/>
</dbReference>
<reference evidence="9 10" key="1">
    <citation type="submission" date="2019-02" db="EMBL/GenBank/DDBJ databases">
        <title>Polymorphobacter sp. isolated from the lake at the Tibet of China.</title>
        <authorList>
            <person name="Li A."/>
        </authorList>
    </citation>
    <scope>NUCLEOTIDE SEQUENCE [LARGE SCALE GENOMIC DNA]</scope>
    <source>
        <strain evidence="9 10">DJ1R-1</strain>
    </source>
</reference>
<keyword evidence="4 6" id="KW-0238">DNA-binding</keyword>
<evidence type="ECO:0000313" key="9">
    <source>
        <dbReference type="EMBL" id="TFU02987.1"/>
    </source>
</evidence>
<dbReference type="Proteomes" id="UP000297737">
    <property type="component" value="Unassembled WGS sequence"/>
</dbReference>
<dbReference type="EMBL" id="SIHO01000002">
    <property type="protein sequence ID" value="TFU02987.1"/>
    <property type="molecule type" value="Genomic_DNA"/>
</dbReference>
<dbReference type="InterPro" id="IPR017856">
    <property type="entry name" value="Integrase-like_N"/>
</dbReference>
<dbReference type="Gene3D" id="3.30.70.980">
    <property type="match status" value="2"/>
</dbReference>
<dbReference type="NCBIfam" id="TIGR01033">
    <property type="entry name" value="YebC/PmpR family DNA-binding transcriptional regulator"/>
    <property type="match status" value="1"/>
</dbReference>
<dbReference type="PANTHER" id="PTHR12532">
    <property type="entry name" value="TRANSLATIONAL ACTIVATOR OF CYTOCHROME C OXIDASE 1"/>
    <property type="match status" value="1"/>
</dbReference>
<evidence type="ECO:0000256" key="2">
    <source>
        <dbReference type="ARBA" id="ARBA00022490"/>
    </source>
</evidence>
<dbReference type="InterPro" id="IPR002876">
    <property type="entry name" value="Transcrip_reg_TACO1-like"/>
</dbReference>
<proteinExistence type="inferred from homology"/>
<dbReference type="NCBIfam" id="NF009044">
    <property type="entry name" value="PRK12378.1"/>
    <property type="match status" value="1"/>
</dbReference>
<dbReference type="InterPro" id="IPR049083">
    <property type="entry name" value="TACO1_YebC_N"/>
</dbReference>
<evidence type="ECO:0000256" key="4">
    <source>
        <dbReference type="ARBA" id="ARBA00023125"/>
    </source>
</evidence>
<gene>
    <name evidence="9" type="ORF">EUV02_07200</name>
</gene>
<dbReference type="HAMAP" id="MF_00693">
    <property type="entry name" value="Transcrip_reg_TACO1"/>
    <property type="match status" value="1"/>
</dbReference>
<accession>A0A4Y9ELT4</accession>
<keyword evidence="5 6" id="KW-0804">Transcription</keyword>
<dbReference type="InterPro" id="IPR048300">
    <property type="entry name" value="TACO1_YebC-like_2nd/3rd_dom"/>
</dbReference>
<evidence type="ECO:0000313" key="10">
    <source>
        <dbReference type="Proteomes" id="UP000297737"/>
    </source>
</evidence>
<dbReference type="Pfam" id="PF20772">
    <property type="entry name" value="TACO1_YebC_N"/>
    <property type="match status" value="1"/>
</dbReference>
<dbReference type="PANTHER" id="PTHR12532:SF6">
    <property type="entry name" value="TRANSCRIPTIONAL REGULATORY PROTEIN YEBC-RELATED"/>
    <property type="match status" value="1"/>
</dbReference>
<dbReference type="InterPro" id="IPR026564">
    <property type="entry name" value="Transcrip_reg_TACO1-like_dom3"/>
</dbReference>
<dbReference type="NCBIfam" id="NF001030">
    <property type="entry name" value="PRK00110.1"/>
    <property type="match status" value="1"/>
</dbReference>
<dbReference type="RefSeq" id="WP_135245579.1">
    <property type="nucleotide sequence ID" value="NZ_SIHO01000002.1"/>
</dbReference>
<dbReference type="GO" id="GO:0005829">
    <property type="term" value="C:cytosol"/>
    <property type="evidence" value="ECO:0007669"/>
    <property type="project" value="TreeGrafter"/>
</dbReference>
<dbReference type="GO" id="GO:0003677">
    <property type="term" value="F:DNA binding"/>
    <property type="evidence" value="ECO:0007669"/>
    <property type="project" value="UniProtKB-UniRule"/>
</dbReference>
<dbReference type="SUPFAM" id="SSF75625">
    <property type="entry name" value="YebC-like"/>
    <property type="match status" value="1"/>
</dbReference>
<comment type="caution">
    <text evidence="9">The sequence shown here is derived from an EMBL/GenBank/DDBJ whole genome shotgun (WGS) entry which is preliminary data.</text>
</comment>
<comment type="similarity">
    <text evidence="1 6">Belongs to the TACO1 family.</text>
</comment>
<evidence type="ECO:0000259" key="8">
    <source>
        <dbReference type="Pfam" id="PF20772"/>
    </source>
</evidence>
<evidence type="ECO:0000256" key="5">
    <source>
        <dbReference type="ARBA" id="ARBA00023163"/>
    </source>
</evidence>
<keyword evidence="10" id="KW-1185">Reference proteome</keyword>
<dbReference type="GO" id="GO:0006355">
    <property type="term" value="P:regulation of DNA-templated transcription"/>
    <property type="evidence" value="ECO:0007669"/>
    <property type="project" value="UniProtKB-UniRule"/>
</dbReference>
<feature type="domain" description="TACO1/YebC-like N-terminal" evidence="8">
    <location>
        <begin position="5"/>
        <end position="74"/>
    </location>
</feature>
<keyword evidence="3 6" id="KW-0805">Transcription regulation</keyword>
<comment type="subcellular location">
    <subcellularLocation>
        <location evidence="6">Cytoplasm</location>
    </subcellularLocation>
</comment>
<dbReference type="OrthoDB" id="9781053at2"/>
<keyword evidence="2 6" id="KW-0963">Cytoplasm</keyword>
<organism evidence="9 10">
    <name type="scientific">Glacieibacterium arshaanense</name>
    <dbReference type="NCBI Taxonomy" id="2511025"/>
    <lineage>
        <taxon>Bacteria</taxon>
        <taxon>Pseudomonadati</taxon>
        <taxon>Pseudomonadota</taxon>
        <taxon>Alphaproteobacteria</taxon>
        <taxon>Sphingomonadales</taxon>
        <taxon>Sphingosinicellaceae</taxon>
        <taxon>Glacieibacterium</taxon>
    </lineage>
</organism>
<feature type="domain" description="TACO1/YebC-like second and third" evidence="7">
    <location>
        <begin position="81"/>
        <end position="235"/>
    </location>
</feature>
<dbReference type="AlphaFoldDB" id="A0A4Y9ELT4"/>
<dbReference type="FunFam" id="1.10.10.200:FF:000002">
    <property type="entry name" value="Probable transcriptional regulatory protein CLM62_37755"/>
    <property type="match status" value="1"/>
</dbReference>
<name>A0A4Y9ELT4_9SPHN</name>